<comment type="caution">
    <text evidence="6">The sequence shown here is derived from an EMBL/GenBank/DDBJ whole genome shotgun (WGS) entry which is preliminary data.</text>
</comment>
<evidence type="ECO:0000259" key="5">
    <source>
        <dbReference type="Pfam" id="PF02826"/>
    </source>
</evidence>
<dbReference type="CDD" id="cd05300">
    <property type="entry name" value="2-Hacid_dh_1"/>
    <property type="match status" value="1"/>
</dbReference>
<evidence type="ECO:0000313" key="6">
    <source>
        <dbReference type="EMBL" id="MCW1884538.1"/>
    </source>
</evidence>
<evidence type="ECO:0000256" key="1">
    <source>
        <dbReference type="ARBA" id="ARBA00023002"/>
    </source>
</evidence>
<feature type="domain" description="D-isomer specific 2-hydroxyacid dehydrogenase NAD-binding" evidence="5">
    <location>
        <begin position="112"/>
        <end position="289"/>
    </location>
</feature>
<dbReference type="SUPFAM" id="SSF51735">
    <property type="entry name" value="NAD(P)-binding Rossmann-fold domains"/>
    <property type="match status" value="1"/>
</dbReference>
<sequence length="321" mass="35636">MKIFTDLSTSPELLEYLREGIAPHELLLPAQSGASVLADVPTDPLMQEADIVLGQPRVDAVLSSPKLKWLQVSTAGYTRYDTADFRAAVKEKGVPVSNSSHVYDDACAEHVIAFMLANARQLPRNLKSRCANGSAEWNGLRRDCKLLQEQSLLIVGYGAIAERVIELLQPFRMSITAMRRTVRGDEKVKIVTPDEVSAALAEADHVINILPDNAESLHWFNAARFAQMKPGAIYYNIGRGTTTQQDDLAATLKSGHLGAAWLDVTDPEPLPDDHVLWTCETCHITPHTAGGQYDEARVLIRHFIENLRRFEKGEKLVNRIM</sequence>
<dbReference type="RefSeq" id="WP_264500496.1">
    <property type="nucleotide sequence ID" value="NZ_JAPDDS010000003.1"/>
</dbReference>
<dbReference type="SUPFAM" id="SSF52283">
    <property type="entry name" value="Formate/glycerate dehydrogenase catalytic domain-like"/>
    <property type="match status" value="1"/>
</dbReference>
<evidence type="ECO:0000256" key="2">
    <source>
        <dbReference type="ARBA" id="ARBA00023027"/>
    </source>
</evidence>
<feature type="domain" description="D-isomer specific 2-hydroxyacid dehydrogenase catalytic" evidence="4">
    <location>
        <begin position="59"/>
        <end position="319"/>
    </location>
</feature>
<dbReference type="Pfam" id="PF02826">
    <property type="entry name" value="2-Hacid_dh_C"/>
    <property type="match status" value="1"/>
</dbReference>
<accession>A0ABT3FLU4</accession>
<gene>
    <name evidence="6" type="ORF">OKA04_07325</name>
</gene>
<evidence type="ECO:0000256" key="3">
    <source>
        <dbReference type="RuleBase" id="RU003719"/>
    </source>
</evidence>
<organism evidence="6 7">
    <name type="scientific">Luteolibacter flavescens</name>
    <dbReference type="NCBI Taxonomy" id="1859460"/>
    <lineage>
        <taxon>Bacteria</taxon>
        <taxon>Pseudomonadati</taxon>
        <taxon>Verrucomicrobiota</taxon>
        <taxon>Verrucomicrobiia</taxon>
        <taxon>Verrucomicrobiales</taxon>
        <taxon>Verrucomicrobiaceae</taxon>
        <taxon>Luteolibacter</taxon>
    </lineage>
</organism>
<proteinExistence type="inferred from homology"/>
<dbReference type="InterPro" id="IPR006139">
    <property type="entry name" value="D-isomer_2_OHA_DH_cat_dom"/>
</dbReference>
<dbReference type="Gene3D" id="3.40.50.720">
    <property type="entry name" value="NAD(P)-binding Rossmann-like Domain"/>
    <property type="match status" value="2"/>
</dbReference>
<dbReference type="Pfam" id="PF00389">
    <property type="entry name" value="2-Hacid_dh"/>
    <property type="match status" value="1"/>
</dbReference>
<evidence type="ECO:0000313" key="7">
    <source>
        <dbReference type="Proteomes" id="UP001207930"/>
    </source>
</evidence>
<evidence type="ECO:0000259" key="4">
    <source>
        <dbReference type="Pfam" id="PF00389"/>
    </source>
</evidence>
<dbReference type="InterPro" id="IPR036291">
    <property type="entry name" value="NAD(P)-bd_dom_sf"/>
</dbReference>
<keyword evidence="2" id="KW-0520">NAD</keyword>
<name>A0ABT3FLU4_9BACT</name>
<dbReference type="EMBL" id="JAPDDS010000003">
    <property type="protein sequence ID" value="MCW1884538.1"/>
    <property type="molecule type" value="Genomic_DNA"/>
</dbReference>
<dbReference type="PANTHER" id="PTHR43333:SF1">
    <property type="entry name" value="D-ISOMER SPECIFIC 2-HYDROXYACID DEHYDROGENASE NAD-BINDING DOMAIN-CONTAINING PROTEIN"/>
    <property type="match status" value="1"/>
</dbReference>
<keyword evidence="7" id="KW-1185">Reference proteome</keyword>
<reference evidence="6 7" key="1">
    <citation type="submission" date="2022-10" db="EMBL/GenBank/DDBJ databases">
        <title>Luteolibacter flavescens strain MCCC 1K03193, whole genome shotgun sequencing project.</title>
        <authorList>
            <person name="Zhao G."/>
            <person name="Shen L."/>
        </authorList>
    </citation>
    <scope>NUCLEOTIDE SEQUENCE [LARGE SCALE GENOMIC DNA]</scope>
    <source>
        <strain evidence="6 7">MCCC 1K03193</strain>
    </source>
</reference>
<keyword evidence="1 3" id="KW-0560">Oxidoreductase</keyword>
<dbReference type="Proteomes" id="UP001207930">
    <property type="component" value="Unassembled WGS sequence"/>
</dbReference>
<dbReference type="PANTHER" id="PTHR43333">
    <property type="entry name" value="2-HACID_DH_C DOMAIN-CONTAINING PROTEIN"/>
    <property type="match status" value="1"/>
</dbReference>
<protein>
    <submittedName>
        <fullName evidence="6">D-2-hydroxyacid dehydrogenase</fullName>
    </submittedName>
</protein>
<dbReference type="InterPro" id="IPR006140">
    <property type="entry name" value="D-isomer_DH_NAD-bd"/>
</dbReference>
<comment type="similarity">
    <text evidence="3">Belongs to the D-isomer specific 2-hydroxyacid dehydrogenase family.</text>
</comment>